<sequence>MVVTGCSVVTGDCRYKATIVVVAIPIIGHDVFDVGVWVEACPYDVDGCVSSNDDIDTSGLVFPPPGVIGVYVNTCRIIHNYTRQETSIDAFEDNVSLDEETGDNEDGSDENITTIGTLDDWITFIDNLAQTMFDSWNFICTLLLLYCSLFAPYHSVICIVFAVYSMVEKIRNYRAWITHKDVSLWMRC</sequence>
<accession>A0A9R1WLZ2</accession>
<keyword evidence="1" id="KW-0812">Transmembrane</keyword>
<dbReference type="EMBL" id="NBSK02000001">
    <property type="protein sequence ID" value="KAJ0224528.1"/>
    <property type="molecule type" value="Genomic_DNA"/>
</dbReference>
<dbReference type="AlphaFoldDB" id="A0A9R1WLZ2"/>
<reference evidence="2 3" key="1">
    <citation type="journal article" date="2017" name="Nat. Commun.">
        <title>Genome assembly with in vitro proximity ligation data and whole-genome triplication in lettuce.</title>
        <authorList>
            <person name="Reyes-Chin-Wo S."/>
            <person name="Wang Z."/>
            <person name="Yang X."/>
            <person name="Kozik A."/>
            <person name="Arikit S."/>
            <person name="Song C."/>
            <person name="Xia L."/>
            <person name="Froenicke L."/>
            <person name="Lavelle D.O."/>
            <person name="Truco M.J."/>
            <person name="Xia R."/>
            <person name="Zhu S."/>
            <person name="Xu C."/>
            <person name="Xu H."/>
            <person name="Xu X."/>
            <person name="Cox K."/>
            <person name="Korf I."/>
            <person name="Meyers B.C."/>
            <person name="Michelmore R.W."/>
        </authorList>
    </citation>
    <scope>NUCLEOTIDE SEQUENCE [LARGE SCALE GENOMIC DNA]</scope>
    <source>
        <strain evidence="3">cv. Salinas</strain>
        <tissue evidence="2">Seedlings</tissue>
    </source>
</reference>
<dbReference type="Proteomes" id="UP000235145">
    <property type="component" value="Unassembled WGS sequence"/>
</dbReference>
<keyword evidence="1" id="KW-0472">Membrane</keyword>
<name>A0A9R1WLZ2_LACSA</name>
<comment type="caution">
    <text evidence="2">The sequence shown here is derived from an EMBL/GenBank/DDBJ whole genome shotgun (WGS) entry which is preliminary data.</text>
</comment>
<organism evidence="2 3">
    <name type="scientific">Lactuca sativa</name>
    <name type="common">Garden lettuce</name>
    <dbReference type="NCBI Taxonomy" id="4236"/>
    <lineage>
        <taxon>Eukaryota</taxon>
        <taxon>Viridiplantae</taxon>
        <taxon>Streptophyta</taxon>
        <taxon>Embryophyta</taxon>
        <taxon>Tracheophyta</taxon>
        <taxon>Spermatophyta</taxon>
        <taxon>Magnoliopsida</taxon>
        <taxon>eudicotyledons</taxon>
        <taxon>Gunneridae</taxon>
        <taxon>Pentapetalae</taxon>
        <taxon>asterids</taxon>
        <taxon>campanulids</taxon>
        <taxon>Asterales</taxon>
        <taxon>Asteraceae</taxon>
        <taxon>Cichorioideae</taxon>
        <taxon>Cichorieae</taxon>
        <taxon>Lactucinae</taxon>
        <taxon>Lactuca</taxon>
    </lineage>
</organism>
<proteinExistence type="predicted"/>
<keyword evidence="1" id="KW-1133">Transmembrane helix</keyword>
<evidence type="ECO:0000313" key="3">
    <source>
        <dbReference type="Proteomes" id="UP000235145"/>
    </source>
</evidence>
<evidence type="ECO:0000256" key="1">
    <source>
        <dbReference type="SAM" id="Phobius"/>
    </source>
</evidence>
<protein>
    <submittedName>
        <fullName evidence="2">Uncharacterized protein</fullName>
    </submittedName>
</protein>
<gene>
    <name evidence="2" type="ORF">LSAT_V11C100014970</name>
</gene>
<feature type="transmembrane region" description="Helical" evidence="1">
    <location>
        <begin position="136"/>
        <end position="164"/>
    </location>
</feature>
<evidence type="ECO:0000313" key="2">
    <source>
        <dbReference type="EMBL" id="KAJ0224528.1"/>
    </source>
</evidence>
<keyword evidence="3" id="KW-1185">Reference proteome</keyword>